<dbReference type="SMART" id="SM00841">
    <property type="entry name" value="Elong-fact-P_C"/>
    <property type="match status" value="1"/>
</dbReference>
<evidence type="ECO:0000256" key="6">
    <source>
        <dbReference type="ARBA" id="ARBA00022917"/>
    </source>
</evidence>
<organism evidence="13 14">
    <name type="scientific">Grimontia hollisae</name>
    <name type="common">Vibrio hollisae</name>
    <dbReference type="NCBI Taxonomy" id="673"/>
    <lineage>
        <taxon>Bacteria</taxon>
        <taxon>Pseudomonadati</taxon>
        <taxon>Pseudomonadota</taxon>
        <taxon>Gammaproteobacteria</taxon>
        <taxon>Vibrionales</taxon>
        <taxon>Vibrionaceae</taxon>
        <taxon>Grimontia</taxon>
    </lineage>
</organism>
<reference evidence="13 14" key="1">
    <citation type="submission" date="2018-06" db="EMBL/GenBank/DDBJ databases">
        <authorList>
            <consortium name="Pathogen Informatics"/>
            <person name="Doyle S."/>
        </authorList>
    </citation>
    <scope>NUCLEOTIDE SEQUENCE [LARGE SCALE GENOMIC DNA]</scope>
    <source>
        <strain evidence="13 14">NCTC11645</strain>
    </source>
</reference>
<comment type="subcellular location">
    <subcellularLocation>
        <location evidence="1 8">Cytoplasm</location>
    </subcellularLocation>
</comment>
<dbReference type="AlphaFoldDB" id="A0A377HJX6"/>
<keyword evidence="7 8" id="KW-0379">Hydroxylation</keyword>
<dbReference type="Pfam" id="PF09285">
    <property type="entry name" value="Elong-fact-P_C"/>
    <property type="match status" value="1"/>
</dbReference>
<dbReference type="KEGG" id="gho:AL542_11090"/>
<keyword evidence="4 8" id="KW-0963">Cytoplasm</keyword>
<dbReference type="NCBIfam" id="NF001810">
    <property type="entry name" value="PRK00529.1"/>
    <property type="match status" value="1"/>
</dbReference>
<evidence type="ECO:0000256" key="1">
    <source>
        <dbReference type="ARBA" id="ARBA00004496"/>
    </source>
</evidence>
<dbReference type="PANTHER" id="PTHR30053:SF12">
    <property type="entry name" value="ELONGATION FACTOR P (EF-P) FAMILY PROTEIN"/>
    <property type="match status" value="1"/>
</dbReference>
<dbReference type="InterPro" id="IPR013852">
    <property type="entry name" value="Transl_elong_P/YeiP_CS"/>
</dbReference>
<evidence type="ECO:0000256" key="2">
    <source>
        <dbReference type="ARBA" id="ARBA00004815"/>
    </source>
</evidence>
<evidence type="ECO:0000313" key="13">
    <source>
        <dbReference type="EMBL" id="STO56022.1"/>
    </source>
</evidence>
<evidence type="ECO:0000256" key="10">
    <source>
        <dbReference type="RuleBase" id="RU004389"/>
    </source>
</evidence>
<keyword evidence="5 8" id="KW-0251">Elongation factor</keyword>
<dbReference type="Pfam" id="PF08207">
    <property type="entry name" value="EFP_N"/>
    <property type="match status" value="1"/>
</dbReference>
<evidence type="ECO:0000259" key="12">
    <source>
        <dbReference type="SMART" id="SM01185"/>
    </source>
</evidence>
<dbReference type="GO" id="GO:0005829">
    <property type="term" value="C:cytosol"/>
    <property type="evidence" value="ECO:0007669"/>
    <property type="project" value="UniProtKB-ARBA"/>
</dbReference>
<dbReference type="GO" id="GO:0043043">
    <property type="term" value="P:peptide biosynthetic process"/>
    <property type="evidence" value="ECO:0007669"/>
    <property type="project" value="InterPro"/>
</dbReference>
<dbReference type="InterPro" id="IPR013185">
    <property type="entry name" value="Transl_elong_KOW-like"/>
</dbReference>
<evidence type="ECO:0000313" key="14">
    <source>
        <dbReference type="Proteomes" id="UP000254512"/>
    </source>
</evidence>
<dbReference type="GeneID" id="58896469"/>
<proteinExistence type="inferred from homology"/>
<sequence>MASFSTNEFRGGMKIMLDNEPCVIIENEFVKPGKGQAFNRVKIRKLLSGKVLEKTFKSGDTVEAADVIDMELDYLYTDGEFWHFMNAETFEQIAADEKAVADNIKWLKENDRCTLTLWNGNPIAVTPPNFVELEVTETDPGLKGDTQGTGGKPATLSTGAVVRVPLFIQIGEVIKVDTRSGEYVSRVK</sequence>
<dbReference type="STRING" id="673.AL542_11090"/>
<dbReference type="EMBL" id="UGHD01000002">
    <property type="protein sequence ID" value="STO56022.1"/>
    <property type="molecule type" value="Genomic_DNA"/>
</dbReference>
<dbReference type="Pfam" id="PF01132">
    <property type="entry name" value="EFP"/>
    <property type="match status" value="1"/>
</dbReference>
<dbReference type="InterPro" id="IPR012340">
    <property type="entry name" value="NA-bd_OB-fold"/>
</dbReference>
<dbReference type="InterPro" id="IPR020599">
    <property type="entry name" value="Transl_elong_fac_P/YeiP"/>
</dbReference>
<dbReference type="InterPro" id="IPR011768">
    <property type="entry name" value="Transl_elongation_fac_P"/>
</dbReference>
<evidence type="ECO:0000256" key="5">
    <source>
        <dbReference type="ARBA" id="ARBA00022768"/>
    </source>
</evidence>
<protein>
    <recommendedName>
        <fullName evidence="8 9">Elongation factor P</fullName>
        <shortName evidence="8">EF-P</shortName>
    </recommendedName>
</protein>
<dbReference type="CDD" id="cd05794">
    <property type="entry name" value="S1_EF-P_repeat_2"/>
    <property type="match status" value="1"/>
</dbReference>
<evidence type="ECO:0000256" key="7">
    <source>
        <dbReference type="ARBA" id="ARBA00023278"/>
    </source>
</evidence>
<dbReference type="RefSeq" id="WP_005500606.1">
    <property type="nucleotide sequence ID" value="NZ_CABMOB010000001.1"/>
</dbReference>
<dbReference type="NCBIfam" id="TIGR00038">
    <property type="entry name" value="efp"/>
    <property type="match status" value="1"/>
</dbReference>
<dbReference type="FunFam" id="2.30.30.30:FF:000003">
    <property type="entry name" value="Elongation factor P"/>
    <property type="match status" value="1"/>
</dbReference>
<dbReference type="InterPro" id="IPR001059">
    <property type="entry name" value="Transl_elong_P/YeiP_cen"/>
</dbReference>
<dbReference type="GO" id="GO:0003746">
    <property type="term" value="F:translation elongation factor activity"/>
    <property type="evidence" value="ECO:0007669"/>
    <property type="project" value="UniProtKB-UniRule"/>
</dbReference>
<keyword evidence="6 8" id="KW-0648">Protein biosynthesis</keyword>
<evidence type="ECO:0000259" key="11">
    <source>
        <dbReference type="SMART" id="SM00841"/>
    </source>
</evidence>
<dbReference type="Gene3D" id="2.40.50.140">
    <property type="entry name" value="Nucleic acid-binding proteins"/>
    <property type="match status" value="2"/>
</dbReference>
<comment type="function">
    <text evidence="8">Involved in peptide bond synthesis. Alleviates ribosome stalling that occurs when 3 or more consecutive Pro residues or the sequence PPG is present in a protein, possibly by augmenting the peptidyl transferase activity of the ribosome. Modification of Lys-34 is required for alleviation.</text>
</comment>
<dbReference type="PROSITE" id="PS01275">
    <property type="entry name" value="EFP"/>
    <property type="match status" value="1"/>
</dbReference>
<comment type="pathway">
    <text evidence="2 8">Protein biosynthesis; polypeptide chain elongation.</text>
</comment>
<dbReference type="Proteomes" id="UP000254512">
    <property type="component" value="Unassembled WGS sequence"/>
</dbReference>
<evidence type="ECO:0000256" key="3">
    <source>
        <dbReference type="ARBA" id="ARBA00009479"/>
    </source>
</evidence>
<feature type="modified residue" description="N6-(3,6-diaminohexanoyl)-5-hydroxylysine" evidence="8">
    <location>
        <position position="34"/>
    </location>
</feature>
<gene>
    <name evidence="8 13" type="primary">efp</name>
    <name evidence="13" type="ORF">NCTC11645_00331</name>
</gene>
<dbReference type="CDD" id="cd04470">
    <property type="entry name" value="S1_EF-P_repeat_1"/>
    <property type="match status" value="1"/>
</dbReference>
<dbReference type="Gene3D" id="2.30.30.30">
    <property type="match status" value="1"/>
</dbReference>
<evidence type="ECO:0000256" key="8">
    <source>
        <dbReference type="HAMAP-Rule" id="MF_00141"/>
    </source>
</evidence>
<accession>A0A377HJX6</accession>
<comment type="PTM">
    <text evidence="8">May be beta-lysylated on the epsilon-amino group of Lys-34 by the combined action of EpmA and EpmB, and then hydroxylated on the C5 position of the same residue by EpmC (if this protein is present). Lysylation is critical for the stimulatory effect of EF-P on peptide-bond formation. The lysylation moiety may extend toward the peptidyltransferase center and stabilize the terminal 3-CCA end of the tRNA. Hydroxylation of the C5 position on Lys-34 may allow additional potential stabilizing hydrogen-bond interactions with the P-tRNA.</text>
</comment>
<dbReference type="FunFam" id="2.40.50.140:FF:000004">
    <property type="entry name" value="Elongation factor P"/>
    <property type="match status" value="1"/>
</dbReference>
<dbReference type="InterPro" id="IPR014722">
    <property type="entry name" value="Rib_uL2_dom2"/>
</dbReference>
<dbReference type="SUPFAM" id="SSF50104">
    <property type="entry name" value="Translation proteins SH3-like domain"/>
    <property type="match status" value="1"/>
</dbReference>
<comment type="similarity">
    <text evidence="3 8 10">Belongs to the elongation factor P family.</text>
</comment>
<dbReference type="FunFam" id="2.40.50.140:FF:000009">
    <property type="entry name" value="Elongation factor P"/>
    <property type="match status" value="1"/>
</dbReference>
<dbReference type="HAMAP" id="MF_00141">
    <property type="entry name" value="EF_P"/>
    <property type="match status" value="1"/>
</dbReference>
<dbReference type="SUPFAM" id="SSF50249">
    <property type="entry name" value="Nucleic acid-binding proteins"/>
    <property type="match status" value="2"/>
</dbReference>
<name>A0A377HJX6_GRIHO</name>
<feature type="domain" description="Elongation factor P C-terminal" evidence="11">
    <location>
        <begin position="131"/>
        <end position="186"/>
    </location>
</feature>
<evidence type="ECO:0000256" key="9">
    <source>
        <dbReference type="NCBIfam" id="TIGR00038"/>
    </source>
</evidence>
<dbReference type="PIRSF" id="PIRSF005901">
    <property type="entry name" value="EF-P"/>
    <property type="match status" value="1"/>
</dbReference>
<dbReference type="InterPro" id="IPR015365">
    <property type="entry name" value="Elong-fact-P_C"/>
</dbReference>
<dbReference type="PANTHER" id="PTHR30053">
    <property type="entry name" value="ELONGATION FACTOR P"/>
    <property type="match status" value="1"/>
</dbReference>
<feature type="domain" description="Translation elongation factor P/YeiP central" evidence="12">
    <location>
        <begin position="69"/>
        <end position="123"/>
    </location>
</feature>
<dbReference type="SMART" id="SM01185">
    <property type="entry name" value="EFP"/>
    <property type="match status" value="1"/>
</dbReference>
<dbReference type="UniPathway" id="UPA00345"/>
<dbReference type="InterPro" id="IPR008991">
    <property type="entry name" value="Translation_prot_SH3-like_sf"/>
</dbReference>
<evidence type="ECO:0000256" key="4">
    <source>
        <dbReference type="ARBA" id="ARBA00022490"/>
    </source>
</evidence>